<keyword evidence="2" id="KW-0378">Hydrolase</keyword>
<evidence type="ECO:0000313" key="7">
    <source>
        <dbReference type="Proteomes" id="UP001203423"/>
    </source>
</evidence>
<evidence type="ECO:0000256" key="2">
    <source>
        <dbReference type="ARBA" id="ARBA00022801"/>
    </source>
</evidence>
<evidence type="ECO:0000256" key="4">
    <source>
        <dbReference type="SAM" id="SignalP"/>
    </source>
</evidence>
<name>A0ABT0LAR1_9GAMM</name>
<dbReference type="InterPro" id="IPR002933">
    <property type="entry name" value="Peptidase_M20"/>
</dbReference>
<feature type="chain" id="PRO_5047214467" evidence="4">
    <location>
        <begin position="26"/>
        <end position="455"/>
    </location>
</feature>
<keyword evidence="7" id="KW-1185">Reference proteome</keyword>
<dbReference type="PANTHER" id="PTHR43808">
    <property type="entry name" value="ACETYLORNITHINE DEACETYLASE"/>
    <property type="match status" value="1"/>
</dbReference>
<reference evidence="6 7" key="1">
    <citation type="submission" date="2022-01" db="EMBL/GenBank/DDBJ databases">
        <title>Whole genome-based taxonomy of the Shewanellaceae.</title>
        <authorList>
            <person name="Martin-Rodriguez A.J."/>
        </authorList>
    </citation>
    <scope>NUCLEOTIDE SEQUENCE [LARGE SCALE GENOMIC DNA]</scope>
    <source>
        <strain evidence="6 7">DSM 17177</strain>
    </source>
</reference>
<dbReference type="Gene3D" id="3.30.70.360">
    <property type="match status" value="1"/>
</dbReference>
<evidence type="ECO:0000256" key="3">
    <source>
        <dbReference type="ARBA" id="ARBA00023285"/>
    </source>
</evidence>
<dbReference type="EMBL" id="JAKIKS010000031">
    <property type="protein sequence ID" value="MCL1124793.1"/>
    <property type="molecule type" value="Genomic_DNA"/>
</dbReference>
<dbReference type="Gene3D" id="3.40.630.10">
    <property type="entry name" value="Zn peptidases"/>
    <property type="match status" value="1"/>
</dbReference>
<evidence type="ECO:0000259" key="5">
    <source>
        <dbReference type="Pfam" id="PF07687"/>
    </source>
</evidence>
<dbReference type="PANTHER" id="PTHR43808:SF32">
    <property type="entry name" value="ARGE_DAPE-RELATED DEACYLASE"/>
    <property type="match status" value="1"/>
</dbReference>
<dbReference type="InterPro" id="IPR050072">
    <property type="entry name" value="Peptidase_M20A"/>
</dbReference>
<keyword evidence="4" id="KW-0732">Signal</keyword>
<accession>A0ABT0LAR1</accession>
<protein>
    <submittedName>
        <fullName evidence="6">M20/M25/M40 family metallo-hydrolase</fullName>
    </submittedName>
</protein>
<keyword evidence="3" id="KW-0170">Cobalt</keyword>
<dbReference type="SUPFAM" id="SSF55031">
    <property type="entry name" value="Bacterial exopeptidase dimerisation domain"/>
    <property type="match status" value="1"/>
</dbReference>
<dbReference type="Proteomes" id="UP001203423">
    <property type="component" value="Unassembled WGS sequence"/>
</dbReference>
<feature type="domain" description="Peptidase M20 dimerisation" evidence="5">
    <location>
        <begin position="224"/>
        <end position="340"/>
    </location>
</feature>
<gene>
    <name evidence="6" type="ORF">L2764_09995</name>
</gene>
<keyword evidence="1" id="KW-0479">Metal-binding</keyword>
<dbReference type="InterPro" id="IPR036264">
    <property type="entry name" value="Bact_exopeptidase_dim_dom"/>
</dbReference>
<dbReference type="InterPro" id="IPR011650">
    <property type="entry name" value="Peptidase_M20_dimer"/>
</dbReference>
<dbReference type="SUPFAM" id="SSF53187">
    <property type="entry name" value="Zn-dependent exopeptidases"/>
    <property type="match status" value="1"/>
</dbReference>
<organism evidence="6 7">
    <name type="scientific">Shewanella surugensis</name>
    <dbReference type="NCBI Taxonomy" id="212020"/>
    <lineage>
        <taxon>Bacteria</taxon>
        <taxon>Pseudomonadati</taxon>
        <taxon>Pseudomonadota</taxon>
        <taxon>Gammaproteobacteria</taxon>
        <taxon>Alteromonadales</taxon>
        <taxon>Shewanellaceae</taxon>
        <taxon>Shewanella</taxon>
    </lineage>
</organism>
<dbReference type="RefSeq" id="WP_248940069.1">
    <property type="nucleotide sequence ID" value="NZ_JAKIKS010000031.1"/>
</dbReference>
<dbReference type="Pfam" id="PF07687">
    <property type="entry name" value="M20_dimer"/>
    <property type="match status" value="1"/>
</dbReference>
<dbReference type="Pfam" id="PF01546">
    <property type="entry name" value="Peptidase_M20"/>
    <property type="match status" value="1"/>
</dbReference>
<evidence type="ECO:0000313" key="6">
    <source>
        <dbReference type="EMBL" id="MCL1124793.1"/>
    </source>
</evidence>
<feature type="signal peptide" evidence="4">
    <location>
        <begin position="1"/>
        <end position="25"/>
    </location>
</feature>
<sequence length="455" mass="48745">MRRSFLHPYFLCVCLLVLFSAAVSASPAPLKDNNQDKKSESKIVDAVNQALPEARSQLEKVVNINSGTMNFSGVKQVGMVFKKALEDLGFDAQWQDGSSYNRAGSLVASYGTQGKKILLIGHLDTVFAKDDAFQTYQQLDETHAAGPGVSDMKGGDVIMLTAIKALKQAGFLDRISLRVVMTGDEEKSGLPLSASKKAIIDAAKWADVALGFEDGDGDIKTAVIARRGAVDWTLKVTGQPAHSSQIFTEKVGDGAIYEMARILNEFRESLSSMDNLTFNPGLILAGTDVEHQTNGTKGSALGKTNVVSKEAVVMGDIRALSPHQLNKAKEKMLEIVSQSLPMTAATLIFNEGYPPMAATNSNRQLLTLYNQISEDLGYGKVVAVNPRNAGAADISFAANYVDMSLDGLGLMGTGGHTSDEIADMSSFSKNAQKAALLLYRLSEPGANLLKKQQGN</sequence>
<proteinExistence type="predicted"/>
<evidence type="ECO:0000256" key="1">
    <source>
        <dbReference type="ARBA" id="ARBA00022723"/>
    </source>
</evidence>
<comment type="caution">
    <text evidence="6">The sequence shown here is derived from an EMBL/GenBank/DDBJ whole genome shotgun (WGS) entry which is preliminary data.</text>
</comment>